<name>A0A0K0EIB4_STRER</name>
<evidence type="ECO:0000313" key="9">
    <source>
        <dbReference type="WBParaSite" id="SSTP_0000922000.1"/>
    </source>
</evidence>
<keyword evidence="8" id="KW-1185">Reference proteome</keyword>
<accession>A0A0K0EIB4</accession>
<dbReference type="SMART" id="SM00521">
    <property type="entry name" value="CBF"/>
    <property type="match status" value="1"/>
</dbReference>
<reference evidence="9" key="1">
    <citation type="submission" date="2015-08" db="UniProtKB">
        <authorList>
            <consortium name="WormBaseParasite"/>
        </authorList>
    </citation>
    <scope>IDENTIFICATION</scope>
</reference>
<feature type="compositionally biased region" description="Acidic residues" evidence="7">
    <location>
        <begin position="279"/>
        <end position="288"/>
    </location>
</feature>
<evidence type="ECO:0000256" key="3">
    <source>
        <dbReference type="ARBA" id="ARBA00023125"/>
    </source>
</evidence>
<protein>
    <recommendedName>
        <fullName evidence="6">Nuclear transcription factor Y subunit</fullName>
    </recommendedName>
</protein>
<evidence type="ECO:0000256" key="4">
    <source>
        <dbReference type="ARBA" id="ARBA00023163"/>
    </source>
</evidence>
<dbReference type="STRING" id="6248.A0A0K0EIB4"/>
<dbReference type="Gene3D" id="6.10.250.2430">
    <property type="match status" value="1"/>
</dbReference>
<dbReference type="WBParaSite" id="TCONS_00002762.p1">
    <property type="protein sequence ID" value="TCONS_00002762.p1"/>
    <property type="gene ID" value="XLOC_002576"/>
</dbReference>
<evidence type="ECO:0000256" key="2">
    <source>
        <dbReference type="ARBA" id="ARBA00023015"/>
    </source>
</evidence>
<dbReference type="WBParaSite" id="SSTP_0000922000.1">
    <property type="protein sequence ID" value="SSTP_0000922000.1"/>
    <property type="gene ID" value="SSTP_0000922000"/>
</dbReference>
<comment type="similarity">
    <text evidence="6">Belongs to the NFYA/HAP2 subunit family.</text>
</comment>
<dbReference type="InterPro" id="IPR001289">
    <property type="entry name" value="NFYA"/>
</dbReference>
<feature type="region of interest" description="Disordered" evidence="7">
    <location>
        <begin position="230"/>
        <end position="288"/>
    </location>
</feature>
<evidence type="ECO:0000256" key="1">
    <source>
        <dbReference type="ARBA" id="ARBA00004123"/>
    </source>
</evidence>
<dbReference type="GO" id="GO:0003700">
    <property type="term" value="F:DNA-binding transcription factor activity"/>
    <property type="evidence" value="ECO:0007669"/>
    <property type="project" value="UniProtKB-UniRule"/>
</dbReference>
<dbReference type="GO" id="GO:0003677">
    <property type="term" value="F:DNA binding"/>
    <property type="evidence" value="ECO:0007669"/>
    <property type="project" value="UniProtKB-KW"/>
</dbReference>
<comment type="subcellular location">
    <subcellularLocation>
        <location evidence="1 6">Nucleus</location>
    </subcellularLocation>
</comment>
<keyword evidence="3 6" id="KW-0238">DNA-binding</keyword>
<organism evidence="9">
    <name type="scientific">Strongyloides stercoralis</name>
    <name type="common">Threadworm</name>
    <dbReference type="NCBI Taxonomy" id="6248"/>
    <lineage>
        <taxon>Eukaryota</taxon>
        <taxon>Metazoa</taxon>
        <taxon>Ecdysozoa</taxon>
        <taxon>Nematoda</taxon>
        <taxon>Chromadorea</taxon>
        <taxon>Rhabditida</taxon>
        <taxon>Tylenchina</taxon>
        <taxon>Panagrolaimomorpha</taxon>
        <taxon>Strongyloidoidea</taxon>
        <taxon>Strongyloididae</taxon>
        <taxon>Strongyloides</taxon>
    </lineage>
</organism>
<sequence>MAVHNNSSVPCTSQYIKNNQSKLYNNRVQNENNLQYNYNSTGNDNINKGDKHNTTYSNNVPLIGPSHIEITTEQLLKYDIQIFHAQSSDGTGQKQAIPCKRVIFETGQIGWMPLSMDQLMEIINNPPKEVPEQIQSNVNTNIVSTQAPVVVQVVTPPINNISQTQIMESQNIENCDTDDKTIYVNPKQFERIMKRREARMKLLQEGRLPKERQKYLHESRHKHALKRVRGEGGKFDTGNESFVGDDDSISPNIKKLCKEEVKDGSLSPNIKQLYKGESKDDDDDDDEC</sequence>
<dbReference type="PRINTS" id="PR00616">
    <property type="entry name" value="CCAATSUBUNTB"/>
</dbReference>
<comment type="subunit">
    <text evidence="6">Heterotrimer.</text>
</comment>
<dbReference type="AlphaFoldDB" id="A0A0K0EIB4"/>
<dbReference type="Proteomes" id="UP000035681">
    <property type="component" value="Unplaced"/>
</dbReference>
<keyword evidence="2 6" id="KW-0805">Transcription regulation</keyword>
<keyword evidence="5 6" id="KW-0539">Nucleus</keyword>
<proteinExistence type="inferred from homology"/>
<dbReference type="PANTHER" id="PTHR12632">
    <property type="entry name" value="TRANSCRIPTION FACTOR NF-Y ALPHA-RELATED"/>
    <property type="match status" value="1"/>
</dbReference>
<comment type="function">
    <text evidence="6">Component of the sequence-specific heterotrimeric transcription factor (NF-Y) which specifically recognizes a 5'-CCAAT-3' box motif found in the promoters of its target genes.</text>
</comment>
<evidence type="ECO:0000313" key="8">
    <source>
        <dbReference type="Proteomes" id="UP000035681"/>
    </source>
</evidence>
<evidence type="ECO:0000256" key="5">
    <source>
        <dbReference type="ARBA" id="ARBA00023242"/>
    </source>
</evidence>
<dbReference type="PROSITE" id="PS51152">
    <property type="entry name" value="NFYA_HAP2_2"/>
    <property type="match status" value="1"/>
</dbReference>
<dbReference type="GO" id="GO:0005634">
    <property type="term" value="C:nucleus"/>
    <property type="evidence" value="ECO:0007669"/>
    <property type="project" value="UniProtKB-SubCell"/>
</dbReference>
<evidence type="ECO:0000256" key="6">
    <source>
        <dbReference type="RuleBase" id="RU367155"/>
    </source>
</evidence>
<evidence type="ECO:0000256" key="7">
    <source>
        <dbReference type="SAM" id="MobiDB-lite"/>
    </source>
</evidence>
<dbReference type="Pfam" id="PF02045">
    <property type="entry name" value="CBFB_NFYA"/>
    <property type="match status" value="1"/>
</dbReference>
<keyword evidence="4 6" id="KW-0804">Transcription</keyword>